<dbReference type="InterPro" id="IPR011992">
    <property type="entry name" value="EF-hand-dom_pair"/>
</dbReference>
<dbReference type="PROSITE" id="PS00018">
    <property type="entry name" value="EF_HAND_1"/>
    <property type="match status" value="1"/>
</dbReference>
<feature type="region of interest" description="Disordered" evidence="2">
    <location>
        <begin position="45"/>
        <end position="67"/>
    </location>
</feature>
<evidence type="ECO:0000313" key="5">
    <source>
        <dbReference type="EMBL" id="CAF0970626.1"/>
    </source>
</evidence>
<feature type="compositionally biased region" description="Low complexity" evidence="2">
    <location>
        <begin position="53"/>
        <end position="67"/>
    </location>
</feature>
<proteinExistence type="predicted"/>
<dbReference type="InterPro" id="IPR018247">
    <property type="entry name" value="EF_Hand_1_Ca_BS"/>
</dbReference>
<keyword evidence="1" id="KW-0106">Calcium</keyword>
<dbReference type="InterPro" id="IPR002048">
    <property type="entry name" value="EF_hand_dom"/>
</dbReference>
<dbReference type="EMBL" id="CAJNOH010000145">
    <property type="protein sequence ID" value="CAF0904777.1"/>
    <property type="molecule type" value="Genomic_DNA"/>
</dbReference>
<evidence type="ECO:0000256" key="1">
    <source>
        <dbReference type="ARBA" id="ARBA00022837"/>
    </source>
</evidence>
<feature type="domain" description="EF-hand" evidence="3">
    <location>
        <begin position="142"/>
        <end position="177"/>
    </location>
</feature>
<evidence type="ECO:0000256" key="2">
    <source>
        <dbReference type="SAM" id="MobiDB-lite"/>
    </source>
</evidence>
<sequence>MGTIQTTHSHHKRYRAPSTTKSVDNTKYRCVNRFRTTMRSITHRALSSRHYHNSVSSSNNSTLNNSSFTSPNTITTINSHMDTDPHLSDFDYRKLSTLTGLSESKINELHREFLILSHNGQLSYERYKALLETVPIQRTSIQLEKLTRQTFTLFDKDGNNYLDFAEFIAAYITMEKNELSLNDKTILRKESTVRPTITSLTRQATTYCSPYRTLNKTSYQTKYFPNNYTSYHPQSLEQYVYISPQYTIRQNERT</sequence>
<dbReference type="GO" id="GO:0005509">
    <property type="term" value="F:calcium ion binding"/>
    <property type="evidence" value="ECO:0007669"/>
    <property type="project" value="InterPro"/>
</dbReference>
<evidence type="ECO:0000313" key="4">
    <source>
        <dbReference type="EMBL" id="CAF0904777.1"/>
    </source>
</evidence>
<dbReference type="Proteomes" id="UP000663864">
    <property type="component" value="Unassembled WGS sequence"/>
</dbReference>
<protein>
    <recommendedName>
        <fullName evidence="3">EF-hand domain-containing protein</fullName>
    </recommendedName>
</protein>
<dbReference type="PROSITE" id="PS50222">
    <property type="entry name" value="EF_HAND_2"/>
    <property type="match status" value="1"/>
</dbReference>
<dbReference type="EMBL" id="CAJNOT010000404">
    <property type="protein sequence ID" value="CAF0970626.1"/>
    <property type="molecule type" value="Genomic_DNA"/>
</dbReference>
<dbReference type="Proteomes" id="UP000663823">
    <property type="component" value="Unassembled WGS sequence"/>
</dbReference>
<accession>A0A813ZVL8</accession>
<gene>
    <name evidence="7" type="ORF">JBS370_LOCUS2921</name>
    <name evidence="6" type="ORF">JXQ802_LOCUS26405</name>
    <name evidence="8" type="ORF">OTI717_LOCUS17535</name>
    <name evidence="4" type="ORF">PYM288_LOCUS9709</name>
    <name evidence="5" type="ORF">ZHD862_LOCUS10986</name>
</gene>
<dbReference type="Proteomes" id="UP000663870">
    <property type="component" value="Unassembled WGS sequence"/>
</dbReference>
<evidence type="ECO:0000313" key="9">
    <source>
        <dbReference type="Proteomes" id="UP000663854"/>
    </source>
</evidence>
<dbReference type="EMBL" id="CAJOAX010002322">
    <property type="protein sequence ID" value="CAF3787762.1"/>
    <property type="molecule type" value="Genomic_DNA"/>
</dbReference>
<comment type="caution">
    <text evidence="4">The sequence shown here is derived from an EMBL/GenBank/DDBJ whole genome shotgun (WGS) entry which is preliminary data.</text>
</comment>
<dbReference type="SUPFAM" id="SSF47473">
    <property type="entry name" value="EF-hand"/>
    <property type="match status" value="1"/>
</dbReference>
<dbReference type="Gene3D" id="1.10.238.10">
    <property type="entry name" value="EF-hand"/>
    <property type="match status" value="1"/>
</dbReference>
<organism evidence="4 9">
    <name type="scientific">Rotaria sordida</name>
    <dbReference type="NCBI Taxonomy" id="392033"/>
    <lineage>
        <taxon>Eukaryota</taxon>
        <taxon>Metazoa</taxon>
        <taxon>Spiralia</taxon>
        <taxon>Gnathifera</taxon>
        <taxon>Rotifera</taxon>
        <taxon>Eurotatoria</taxon>
        <taxon>Bdelloidea</taxon>
        <taxon>Philodinida</taxon>
        <taxon>Philodinidae</taxon>
        <taxon>Rotaria</taxon>
    </lineage>
</organism>
<dbReference type="SMART" id="SM00054">
    <property type="entry name" value="EFh"/>
    <property type="match status" value="1"/>
</dbReference>
<evidence type="ECO:0000313" key="10">
    <source>
        <dbReference type="Proteomes" id="UP000663870"/>
    </source>
</evidence>
<dbReference type="EMBL" id="CAJNOL010000922">
    <property type="protein sequence ID" value="CAF1239946.1"/>
    <property type="molecule type" value="Genomic_DNA"/>
</dbReference>
<feature type="region of interest" description="Disordered" evidence="2">
    <location>
        <begin position="1"/>
        <end position="21"/>
    </location>
</feature>
<dbReference type="EMBL" id="CAJOBD010000120">
    <property type="protein sequence ID" value="CAF3583331.1"/>
    <property type="molecule type" value="Genomic_DNA"/>
</dbReference>
<evidence type="ECO:0000313" key="6">
    <source>
        <dbReference type="EMBL" id="CAF1239946.1"/>
    </source>
</evidence>
<evidence type="ECO:0000313" key="7">
    <source>
        <dbReference type="EMBL" id="CAF3583331.1"/>
    </source>
</evidence>
<reference evidence="4" key="1">
    <citation type="submission" date="2021-02" db="EMBL/GenBank/DDBJ databases">
        <authorList>
            <person name="Nowell W R."/>
        </authorList>
    </citation>
    <scope>NUCLEOTIDE SEQUENCE</scope>
</reference>
<evidence type="ECO:0000313" key="8">
    <source>
        <dbReference type="EMBL" id="CAF3787762.1"/>
    </source>
</evidence>
<dbReference type="AlphaFoldDB" id="A0A813ZVL8"/>
<dbReference type="Proteomes" id="UP000663854">
    <property type="component" value="Unassembled WGS sequence"/>
</dbReference>
<dbReference type="Proteomes" id="UP000663836">
    <property type="component" value="Unassembled WGS sequence"/>
</dbReference>
<name>A0A813ZVL8_9BILA</name>
<evidence type="ECO:0000259" key="3">
    <source>
        <dbReference type="PROSITE" id="PS50222"/>
    </source>
</evidence>
<keyword evidence="10" id="KW-1185">Reference proteome</keyword>